<name>U5DKV1_9CHRO</name>
<dbReference type="RefSeq" id="WP_022605286.1">
    <property type="nucleotide sequence ID" value="NZ_ASSJ01000026.1"/>
</dbReference>
<evidence type="ECO:0000259" key="1">
    <source>
        <dbReference type="Pfam" id="PF00326"/>
    </source>
</evidence>
<dbReference type="Proteomes" id="UP000016960">
    <property type="component" value="Unassembled WGS sequence"/>
</dbReference>
<keyword evidence="2" id="KW-0645">Protease</keyword>
<proteinExistence type="predicted"/>
<dbReference type="EMBL" id="ASSJ01000026">
    <property type="protein sequence ID" value="ERN42316.1"/>
    <property type="molecule type" value="Genomic_DNA"/>
</dbReference>
<dbReference type="PANTHER" id="PTHR43056:SF5">
    <property type="entry name" value="PEPTIDASE S9 PROLYL OLIGOPEPTIDASE CATALYTIC DOMAIN-CONTAINING PROTEIN"/>
    <property type="match status" value="1"/>
</dbReference>
<keyword evidence="2" id="KW-0031">Aminopeptidase</keyword>
<feature type="domain" description="Peptidase S9 prolyl oligopeptidase catalytic" evidence="1">
    <location>
        <begin position="421"/>
        <end position="628"/>
    </location>
</feature>
<dbReference type="InterPro" id="IPR050585">
    <property type="entry name" value="Xaa-Pro_dipeptidyl-ppase/CocE"/>
</dbReference>
<comment type="caution">
    <text evidence="2">The sequence shown here is derived from an EMBL/GenBank/DDBJ whole genome shotgun (WGS) entry which is preliminary data.</text>
</comment>
<dbReference type="PATRIC" id="fig|582515.4.peg.1119"/>
<reference evidence="2 3" key="1">
    <citation type="submission" date="2013-05" db="EMBL/GenBank/DDBJ databases">
        <title>Draft genome sequence of Rubidibacter lacunae KORDI 51-2.</title>
        <authorList>
            <person name="Choi D.H."/>
            <person name="Noh J.H."/>
            <person name="Kwon K.-K."/>
            <person name="Lee J.-H."/>
            <person name="Ryu J.-Y."/>
        </authorList>
    </citation>
    <scope>NUCLEOTIDE SEQUENCE [LARGE SCALE GENOMIC DNA]</scope>
    <source>
        <strain evidence="2 3">KORDI 51-2</strain>
    </source>
</reference>
<evidence type="ECO:0000313" key="3">
    <source>
        <dbReference type="Proteomes" id="UP000016960"/>
    </source>
</evidence>
<dbReference type="OrthoDB" id="108903at2"/>
<dbReference type="Gene3D" id="2.120.10.30">
    <property type="entry name" value="TolB, C-terminal domain"/>
    <property type="match status" value="1"/>
</dbReference>
<keyword evidence="2" id="KW-0378">Hydrolase</keyword>
<dbReference type="eggNOG" id="COG1506">
    <property type="taxonomic scope" value="Bacteria"/>
</dbReference>
<dbReference type="STRING" id="582515.KR51_00010030"/>
<dbReference type="InterPro" id="IPR011042">
    <property type="entry name" value="6-blade_b-propeller_TolB-like"/>
</dbReference>
<evidence type="ECO:0000313" key="2">
    <source>
        <dbReference type="EMBL" id="ERN42316.1"/>
    </source>
</evidence>
<dbReference type="AlphaFoldDB" id="U5DKV1"/>
<accession>U5DKV1</accession>
<keyword evidence="3" id="KW-1185">Reference proteome</keyword>
<sequence>MTAPHVAPYGTWKSPIDSNAIVTDAIRLSAIALDGNDIYWLEGRPTERGRSVLVRRTPDGETSDVTPPPFNVRTRVHEYGGGAFLVADGTIYFANFDDQRLYRHAPGTEPQALVPEHACRFAELVLDRTRDRLICVCEDHNPSNTEPINSLVAIDLATGAIAPLATGCDFYASPCLSPDGTRLAWIEWNHPAMPWDATRLQVAKIEDNGSLGPATCVAGSDERAAVCHPKWSPDGSLFFVSDRSNWWNLYRYTDGRTELLYELDAEFAYPHWVFGLSLYDFISAEQLLCTYTQNGKWHLARLNLLTRHLLRVDLPYTDLGSLHVANDRAVFIAGAPDMPTAAVLLNLGTGERSTLKQATSLVIDPGYLSVPEAIAFPTTDGETAHAWYYPPSNRDFTAPAGERPPLLVNSHGGPTAATAPTFSLKLQYWTSRGFAVLDVNYRGSTGYGRAYRERLQGRWGIVDLDDCAAGADSLVERGLADPNRLAIAGGSAGGYTTLAVLTFRDTFKAGCSRYGVSDLAILATETHKFESRYLDGLVGRYPEDKDIYTARSPLFHADRLSCPVIFFQGLEDKVVPPNQAELMVAALRDRGIPVAYIAFAGEQHGFRRAETIKRAIDGEFYFYSRIFGFEPADEIEPVEILNLG</sequence>
<dbReference type="SUPFAM" id="SSF53474">
    <property type="entry name" value="alpha/beta-Hydrolases"/>
    <property type="match status" value="1"/>
</dbReference>
<dbReference type="GO" id="GO:0006508">
    <property type="term" value="P:proteolysis"/>
    <property type="evidence" value="ECO:0007669"/>
    <property type="project" value="InterPro"/>
</dbReference>
<dbReference type="GO" id="GO:0004177">
    <property type="term" value="F:aminopeptidase activity"/>
    <property type="evidence" value="ECO:0007669"/>
    <property type="project" value="UniProtKB-KW"/>
</dbReference>
<dbReference type="SUPFAM" id="SSF82171">
    <property type="entry name" value="DPP6 N-terminal domain-like"/>
    <property type="match status" value="1"/>
</dbReference>
<dbReference type="GO" id="GO:0008236">
    <property type="term" value="F:serine-type peptidase activity"/>
    <property type="evidence" value="ECO:0007669"/>
    <property type="project" value="InterPro"/>
</dbReference>
<dbReference type="InterPro" id="IPR029058">
    <property type="entry name" value="AB_hydrolase_fold"/>
</dbReference>
<dbReference type="Pfam" id="PF07676">
    <property type="entry name" value="PD40"/>
    <property type="match status" value="1"/>
</dbReference>
<dbReference type="InParanoid" id="U5DKV1"/>
<organism evidence="2 3">
    <name type="scientific">Rubidibacter lacunae KORDI 51-2</name>
    <dbReference type="NCBI Taxonomy" id="582515"/>
    <lineage>
        <taxon>Bacteria</taxon>
        <taxon>Bacillati</taxon>
        <taxon>Cyanobacteriota</taxon>
        <taxon>Cyanophyceae</taxon>
        <taxon>Oscillatoriophycideae</taxon>
        <taxon>Chroococcales</taxon>
        <taxon>Aphanothecaceae</taxon>
        <taxon>Rubidibacter</taxon>
    </lineage>
</organism>
<dbReference type="InterPro" id="IPR001375">
    <property type="entry name" value="Peptidase_S9_cat"/>
</dbReference>
<protein>
    <submittedName>
        <fullName evidence="2">Dipeptidyl aminopeptidase/acylaminoacyl-peptidase</fullName>
    </submittedName>
</protein>
<dbReference type="InterPro" id="IPR011659">
    <property type="entry name" value="WD40"/>
</dbReference>
<gene>
    <name evidence="2" type="ORF">KR51_00010030</name>
</gene>
<dbReference type="PANTHER" id="PTHR43056">
    <property type="entry name" value="PEPTIDASE S9 PROLYL OLIGOPEPTIDASE"/>
    <property type="match status" value="1"/>
</dbReference>
<dbReference type="Pfam" id="PF00326">
    <property type="entry name" value="Peptidase_S9"/>
    <property type="match status" value="1"/>
</dbReference>
<dbReference type="Gene3D" id="3.40.50.1820">
    <property type="entry name" value="alpha/beta hydrolase"/>
    <property type="match status" value="1"/>
</dbReference>